<dbReference type="InterPro" id="IPR012870">
    <property type="entry name" value="DUF1666"/>
</dbReference>
<reference evidence="3" key="1">
    <citation type="submission" date="2015-07" db="EMBL/GenBank/DDBJ databases">
        <title>Transcriptome Assembly of Anthurium amnicola.</title>
        <authorList>
            <person name="Suzuki J."/>
        </authorList>
    </citation>
    <scope>NUCLEOTIDE SEQUENCE</scope>
</reference>
<organism evidence="3">
    <name type="scientific">Anthurium amnicola</name>
    <dbReference type="NCBI Taxonomy" id="1678845"/>
    <lineage>
        <taxon>Eukaryota</taxon>
        <taxon>Viridiplantae</taxon>
        <taxon>Streptophyta</taxon>
        <taxon>Embryophyta</taxon>
        <taxon>Tracheophyta</taxon>
        <taxon>Spermatophyta</taxon>
        <taxon>Magnoliopsida</taxon>
        <taxon>Liliopsida</taxon>
        <taxon>Araceae</taxon>
        <taxon>Pothoideae</taxon>
        <taxon>Potheae</taxon>
        <taxon>Anthurium</taxon>
    </lineage>
</organism>
<keyword evidence="2" id="KW-0472">Membrane</keyword>
<feature type="region of interest" description="Disordered" evidence="1">
    <location>
        <begin position="495"/>
        <end position="531"/>
    </location>
</feature>
<name>A0A1D1XIY9_9ARAE</name>
<accession>A0A1D1XIY9</accession>
<dbReference type="Pfam" id="PF07891">
    <property type="entry name" value="DUF1666"/>
    <property type="match status" value="1"/>
</dbReference>
<keyword evidence="3" id="KW-0804">Transcription</keyword>
<keyword evidence="2" id="KW-1133">Transmembrane helix</keyword>
<feature type="transmembrane region" description="Helical" evidence="2">
    <location>
        <begin position="34"/>
        <end position="56"/>
    </location>
</feature>
<gene>
    <name evidence="3" type="primary">rpoA_11</name>
    <name evidence="3" type="ORF">g.15860</name>
</gene>
<proteinExistence type="predicted"/>
<evidence type="ECO:0000256" key="2">
    <source>
        <dbReference type="SAM" id="Phobius"/>
    </source>
</evidence>
<dbReference type="PANTHER" id="PTHR46741">
    <property type="entry name" value="OS09G0413600 PROTEIN"/>
    <property type="match status" value="1"/>
</dbReference>
<evidence type="ECO:0000313" key="3">
    <source>
        <dbReference type="EMBL" id="JAT42370.1"/>
    </source>
</evidence>
<feature type="non-terminal residue" evidence="3">
    <location>
        <position position="955"/>
    </location>
</feature>
<sequence length="955" mass="107209">MGDRGGAAAGAVVGTHLGMVANRGHVKEFPWKRIVLMVASCVWFCITTSLSFLVRFMNRRVFRIKREEDCSQHGDSNSPSTRPVEKIIEPCKFEEEDFDHSKEKETSVLQFRFSFQVPEVSLNSTKLQGSPASEDTVPSMTTSISNYIFLPEGDIRGFLEAPQAMTMRIQESYIDSDVVVQKNTEVLDGELRSRFSSVKSSRQGNLDAGGEALLPPQELSQGLSPDVVALDDTEELDMELNIRFSSLKFSPQEEACPDEAAWRSLDSDGGVPDDPVEVDRQLQTRLSSVKSLQRVYSDAGGDSPGGRGLCWSLSDTEEVDRELKTRLASVKLTQQVYSDAGAAVRGDPDVCMGLYSDGVVLEKLDKTVELDRELSTRFMGMKSSNSEIRATFEGDEVDKSLLSPDYFSKTEDTEEFEPVNQFKGQENQFHGVSLLGKPDALVGAHFLPSMDFGSVDSDSVSETISDGYSVKDLNLDFDSDGFLSERDFELEIDKGLPLDLGTEDEQSLGTNQKSEETESPNSHSSVAGNSLDFSTEDIGFVEDTMSSIDTNPEILHDSVSPSALRDVLNGGVAELNLSEEHGTPNSDFSDIDGEEIGIAVSTSREATQSHNSQNPGGLVNAVLLGEDSDEQEQTLDDFDKVACSQDDSVNSQGTHLDKLEELSMEESEELESLWEHQDLIDQLRMELKKVKSIGLPTIFEESETPKSIEDLNPFKFEAKFLHEDPMDELHKFYKSYRERMRKFDILNYQKMYAVGFLQLKDPLQSMGTRKPLIPAITSLLSQNIWPRRRKSITDPSEKLVKELQSDLETVYVGQLCLSWEFLRWQYEKARELLEPNQLNGRQYNHVAGEFQQFQVLIQRFIENEPFQGPRVPNYVKNRCVLRSLLQVPVIREDCLKDKMDEKSKGKDAITCEQLQTSMENSVRVFWEFVRADKDDTQTRMKGLIGSPFELQDPTD</sequence>
<evidence type="ECO:0000256" key="1">
    <source>
        <dbReference type="SAM" id="MobiDB-lite"/>
    </source>
</evidence>
<dbReference type="AlphaFoldDB" id="A0A1D1XIY9"/>
<keyword evidence="2" id="KW-0812">Transmembrane</keyword>
<feature type="compositionally biased region" description="Polar residues" evidence="1">
    <location>
        <begin position="519"/>
        <end position="531"/>
    </location>
</feature>
<dbReference type="EMBL" id="GDJX01025566">
    <property type="protein sequence ID" value="JAT42370.1"/>
    <property type="molecule type" value="Transcribed_RNA"/>
</dbReference>
<dbReference type="PANTHER" id="PTHR46741:SF2">
    <property type="entry name" value="RIBOSOMAL PROTEIN L34AE"/>
    <property type="match status" value="1"/>
</dbReference>
<dbReference type="GO" id="GO:0000428">
    <property type="term" value="C:DNA-directed RNA polymerase complex"/>
    <property type="evidence" value="ECO:0007669"/>
    <property type="project" value="UniProtKB-KW"/>
</dbReference>
<keyword evidence="3" id="KW-0240">DNA-directed RNA polymerase</keyword>
<protein>
    <submittedName>
        <fullName evidence="3">DNA-directed RNA polymerase subunit alpha</fullName>
    </submittedName>
</protein>